<dbReference type="PATRIC" id="fig|1641875.4.peg.3843"/>
<evidence type="ECO:0000256" key="1">
    <source>
        <dbReference type="SAM" id="MobiDB-lite"/>
    </source>
</evidence>
<proteinExistence type="predicted"/>
<gene>
    <name evidence="2" type="ORF">XM53_07290</name>
</gene>
<sequence length="77" mass="7752">MKRAIAVLGLILVAGCGVDGEPVPPGSEPDDTVARNDPTQVRPNLNGSLTVGTNGSRASVGTSIVRGNVSVHVGTVF</sequence>
<accession>A0A0T5NWT6</accession>
<feature type="region of interest" description="Disordered" evidence="1">
    <location>
        <begin position="19"/>
        <end position="53"/>
    </location>
</feature>
<feature type="compositionally biased region" description="Polar residues" evidence="1">
    <location>
        <begin position="37"/>
        <end position="53"/>
    </location>
</feature>
<dbReference type="PROSITE" id="PS51257">
    <property type="entry name" value="PROKAR_LIPOPROTEIN"/>
    <property type="match status" value="1"/>
</dbReference>
<dbReference type="EMBL" id="LAXJ01000006">
    <property type="protein sequence ID" value="KRS13384.1"/>
    <property type="molecule type" value="Genomic_DNA"/>
</dbReference>
<name>A0A0T5NWT6_9RHOB</name>
<reference evidence="2 3" key="1">
    <citation type="submission" date="2015-04" db="EMBL/GenBank/DDBJ databases">
        <title>The draft genome sequence of Roseovarius sp.R12b.</title>
        <authorList>
            <person name="Li G."/>
            <person name="Lai Q."/>
            <person name="Shao Z."/>
            <person name="Yan P."/>
        </authorList>
    </citation>
    <scope>NUCLEOTIDE SEQUENCE [LARGE SCALE GENOMIC DNA]</scope>
    <source>
        <strain evidence="2 3">R12B</strain>
    </source>
</reference>
<protein>
    <submittedName>
        <fullName evidence="2">Uncharacterized protein</fullName>
    </submittedName>
</protein>
<organism evidence="2 3">
    <name type="scientific">Roseovarius atlanticus</name>
    <dbReference type="NCBI Taxonomy" id="1641875"/>
    <lineage>
        <taxon>Bacteria</taxon>
        <taxon>Pseudomonadati</taxon>
        <taxon>Pseudomonadota</taxon>
        <taxon>Alphaproteobacteria</taxon>
        <taxon>Rhodobacterales</taxon>
        <taxon>Roseobacteraceae</taxon>
        <taxon>Roseovarius</taxon>
    </lineage>
</organism>
<dbReference type="OrthoDB" id="7690651at2"/>
<dbReference type="STRING" id="1641875.XM53_07290"/>
<comment type="caution">
    <text evidence="2">The sequence shown here is derived from an EMBL/GenBank/DDBJ whole genome shotgun (WGS) entry which is preliminary data.</text>
</comment>
<dbReference type="Proteomes" id="UP000051295">
    <property type="component" value="Unassembled WGS sequence"/>
</dbReference>
<keyword evidence="3" id="KW-1185">Reference proteome</keyword>
<dbReference type="RefSeq" id="WP_057791817.1">
    <property type="nucleotide sequence ID" value="NZ_LAXJ01000006.1"/>
</dbReference>
<evidence type="ECO:0000313" key="2">
    <source>
        <dbReference type="EMBL" id="KRS13384.1"/>
    </source>
</evidence>
<dbReference type="AlphaFoldDB" id="A0A0T5NWT6"/>
<evidence type="ECO:0000313" key="3">
    <source>
        <dbReference type="Proteomes" id="UP000051295"/>
    </source>
</evidence>